<dbReference type="EMBL" id="JBIACJ010000002">
    <property type="protein sequence ID" value="MFE8695458.1"/>
    <property type="molecule type" value="Genomic_DNA"/>
</dbReference>
<dbReference type="InterPro" id="IPR016785">
    <property type="entry name" value="ComGD"/>
</dbReference>
<organism evidence="4 5">
    <name type="scientific">Cytobacillus mangrovibacter</name>
    <dbReference type="NCBI Taxonomy" id="3299024"/>
    <lineage>
        <taxon>Bacteria</taxon>
        <taxon>Bacillati</taxon>
        <taxon>Bacillota</taxon>
        <taxon>Bacilli</taxon>
        <taxon>Bacillales</taxon>
        <taxon>Bacillaceae</taxon>
        <taxon>Cytobacillus</taxon>
    </lineage>
</organism>
<comment type="subcellular location">
    <subcellularLocation>
        <location evidence="1">Cell surface</location>
    </subcellularLocation>
</comment>
<evidence type="ECO:0000313" key="5">
    <source>
        <dbReference type="Proteomes" id="UP001601058"/>
    </source>
</evidence>
<evidence type="ECO:0000256" key="3">
    <source>
        <dbReference type="SAM" id="Phobius"/>
    </source>
</evidence>
<feature type="transmembrane region" description="Helical" evidence="3">
    <location>
        <begin position="6"/>
        <end position="31"/>
    </location>
</feature>
<dbReference type="RefSeq" id="WP_389215611.1">
    <property type="nucleotide sequence ID" value="NZ_JBIACJ010000002.1"/>
</dbReference>
<evidence type="ECO:0000256" key="1">
    <source>
        <dbReference type="ARBA" id="ARBA00004241"/>
    </source>
</evidence>
<evidence type="ECO:0000256" key="2">
    <source>
        <dbReference type="ARBA" id="ARBA00023287"/>
    </source>
</evidence>
<keyword evidence="3" id="KW-0472">Membrane</keyword>
<dbReference type="PROSITE" id="PS00409">
    <property type="entry name" value="PROKAR_NTER_METHYL"/>
    <property type="match status" value="1"/>
</dbReference>
<reference evidence="4 5" key="1">
    <citation type="submission" date="2024-08" db="EMBL/GenBank/DDBJ databases">
        <title>Two novel Cytobacillus novel species.</title>
        <authorList>
            <person name="Liu G."/>
        </authorList>
    </citation>
    <scope>NUCLEOTIDE SEQUENCE [LARGE SCALE GENOMIC DNA]</scope>
    <source>
        <strain evidence="4 5">FJAT-53684</strain>
    </source>
</reference>
<evidence type="ECO:0000313" key="4">
    <source>
        <dbReference type="EMBL" id="MFE8695458.1"/>
    </source>
</evidence>
<dbReference type="PIRSF" id="PIRSF021292">
    <property type="entry name" value="Competence_ComGD"/>
    <property type="match status" value="1"/>
</dbReference>
<proteinExistence type="predicted"/>
<comment type="caution">
    <text evidence="4">The sequence shown here is derived from an EMBL/GenBank/DDBJ whole genome shotgun (WGS) entry which is preliminary data.</text>
</comment>
<keyword evidence="5" id="KW-1185">Reference proteome</keyword>
<protein>
    <submittedName>
        <fullName evidence="4">Competence type IV pilus minor pilin ComGD</fullName>
    </submittedName>
</protein>
<name>A0ABW6JUA5_9BACI</name>
<sequence length="146" mass="17100">MNNSEGGFTLLESLFILSVFLVIASMSAILIRPQFASLEKLQFISQLKADLLYAQQYAISNQVAVNVHILPEENYYYVRENYHLSFLVEREIPEVITIKEGSMKLFFQFQLDGNINRFGSFYIIVDKEWYRMTFLIGRGRFYVAKE</sequence>
<gene>
    <name evidence="4" type="primary">comGD</name>
    <name evidence="4" type="ORF">ACFYKT_03680</name>
</gene>
<dbReference type="NCBIfam" id="NF040982">
    <property type="entry name" value="ComGD"/>
    <property type="match status" value="1"/>
</dbReference>
<dbReference type="Proteomes" id="UP001601058">
    <property type="component" value="Unassembled WGS sequence"/>
</dbReference>
<dbReference type="InterPro" id="IPR012902">
    <property type="entry name" value="N_methyl_site"/>
</dbReference>
<keyword evidence="3" id="KW-0812">Transmembrane</keyword>
<accession>A0ABW6JUA5</accession>
<keyword evidence="3" id="KW-1133">Transmembrane helix</keyword>
<keyword evidence="2" id="KW-0178">Competence</keyword>